<feature type="region of interest" description="Disordered" evidence="1">
    <location>
        <begin position="36"/>
        <end position="81"/>
    </location>
</feature>
<accession>A0A066YS54</accession>
<dbReference type="EMBL" id="JNBY01000101">
    <property type="protein sequence ID" value="KDN82809.1"/>
    <property type="molecule type" value="Genomic_DNA"/>
</dbReference>
<name>A0A066YS54_9ACTN</name>
<proteinExistence type="predicted"/>
<feature type="compositionally biased region" description="Low complexity" evidence="1">
    <location>
        <begin position="55"/>
        <end position="75"/>
    </location>
</feature>
<dbReference type="Proteomes" id="UP000027178">
    <property type="component" value="Unassembled WGS sequence"/>
</dbReference>
<organism evidence="2 3">
    <name type="scientific">Kitasatospora cheerisanensis KCTC 2395</name>
    <dbReference type="NCBI Taxonomy" id="1348663"/>
    <lineage>
        <taxon>Bacteria</taxon>
        <taxon>Bacillati</taxon>
        <taxon>Actinomycetota</taxon>
        <taxon>Actinomycetes</taxon>
        <taxon>Kitasatosporales</taxon>
        <taxon>Streptomycetaceae</taxon>
        <taxon>Kitasatospora</taxon>
    </lineage>
</organism>
<evidence type="ECO:0000313" key="2">
    <source>
        <dbReference type="EMBL" id="KDN82809.1"/>
    </source>
</evidence>
<evidence type="ECO:0000313" key="3">
    <source>
        <dbReference type="Proteomes" id="UP000027178"/>
    </source>
</evidence>
<keyword evidence="3" id="KW-1185">Reference proteome</keyword>
<sequence>MGVVTVPNGGVAPGAYGAPAVGVVYGSGPTGTPGWWAPARGGPKAGVPGVGWPGTVGPAPGVPEAGTASAGPVGVPYGGVA</sequence>
<dbReference type="AlphaFoldDB" id="A0A066YS54"/>
<dbReference type="HOGENOM" id="CLU_2569296_0_0_11"/>
<protein>
    <submittedName>
        <fullName evidence="2">Uncharacterized protein</fullName>
    </submittedName>
</protein>
<comment type="caution">
    <text evidence="2">The sequence shown here is derived from an EMBL/GenBank/DDBJ whole genome shotgun (WGS) entry which is preliminary data.</text>
</comment>
<reference evidence="2 3" key="1">
    <citation type="submission" date="2014-05" db="EMBL/GenBank/DDBJ databases">
        <title>Draft Genome Sequence of Kitasatospora cheerisanensis KCTC 2395.</title>
        <authorList>
            <person name="Nam D.H."/>
        </authorList>
    </citation>
    <scope>NUCLEOTIDE SEQUENCE [LARGE SCALE GENOMIC DNA]</scope>
    <source>
        <strain evidence="2 3">KCTC 2395</strain>
    </source>
</reference>
<evidence type="ECO:0000256" key="1">
    <source>
        <dbReference type="SAM" id="MobiDB-lite"/>
    </source>
</evidence>
<gene>
    <name evidence="2" type="ORF">KCH_54130</name>
</gene>